<feature type="transmembrane region" description="Helical" evidence="1">
    <location>
        <begin position="232"/>
        <end position="259"/>
    </location>
</feature>
<keyword evidence="3" id="KW-1185">Reference proteome</keyword>
<feature type="transmembrane region" description="Helical" evidence="1">
    <location>
        <begin position="61"/>
        <end position="82"/>
    </location>
</feature>
<protein>
    <submittedName>
        <fullName evidence="2">Uncharacterized protein</fullName>
    </submittedName>
</protein>
<feature type="transmembrane region" description="Helical" evidence="1">
    <location>
        <begin position="329"/>
        <end position="350"/>
    </location>
</feature>
<keyword evidence="1" id="KW-1133">Transmembrane helix</keyword>
<evidence type="ECO:0000256" key="1">
    <source>
        <dbReference type="SAM" id="Phobius"/>
    </source>
</evidence>
<evidence type="ECO:0000313" key="3">
    <source>
        <dbReference type="Proteomes" id="UP000283509"/>
    </source>
</evidence>
<feature type="transmembrane region" description="Helical" evidence="1">
    <location>
        <begin position="271"/>
        <end position="292"/>
    </location>
</feature>
<name>A0A3R7MQW3_PENVA</name>
<keyword evidence="1" id="KW-0812">Transmembrane</keyword>
<proteinExistence type="predicted"/>
<dbReference type="EMBL" id="QCYY01000671">
    <property type="protein sequence ID" value="ROT83544.1"/>
    <property type="molecule type" value="Genomic_DNA"/>
</dbReference>
<accession>A0A3R7MQW3</accession>
<dbReference type="AlphaFoldDB" id="A0A3R7MQW3"/>
<reference evidence="2 3" key="1">
    <citation type="submission" date="2018-04" db="EMBL/GenBank/DDBJ databases">
        <authorList>
            <person name="Zhang X."/>
            <person name="Yuan J."/>
            <person name="Li F."/>
            <person name="Xiang J."/>
        </authorList>
    </citation>
    <scope>NUCLEOTIDE SEQUENCE [LARGE SCALE GENOMIC DNA]</scope>
    <source>
        <tissue evidence="2">Muscle</tissue>
    </source>
</reference>
<sequence>MAKVKENDPKNLSPSYSFPSSLSSLPLPYPLLSLSFFTLLIPFSLNPLSLFVSPFSCDSRLLFHHLLLCSSLKTLSFIPLIFHPLCPLLLVPSSANPLSPSISPLLSSSLSFPLFPPFFPSLFLSSPLHPSLLFPSSSPLLPFPLSLPLLTPPPEVPLSLSFPLSYRQVCASLPEKMSVPVSRPDDALVNARVQRRRRGGESVLGIPAFGRLSASASTMATDNNEWLGAYAMYFFISLTMFMAFVLLLESLVTIVVLVRNHVLRDMNCAQFIGNMAVCSIGIAVILFTWMVVKLTTSGKYSWWRCLTFKISVRFLHTRGDRFRVSKEVMISYISVYGVSVVVVVVFYLLVAREVSVALVGVRADQLRARRKTRQSIFTVVFIQLVLSAPDADGFTQAQIQGA</sequence>
<dbReference type="Proteomes" id="UP000283509">
    <property type="component" value="Unassembled WGS sequence"/>
</dbReference>
<keyword evidence="1" id="KW-0472">Membrane</keyword>
<organism evidence="2 3">
    <name type="scientific">Penaeus vannamei</name>
    <name type="common">Whiteleg shrimp</name>
    <name type="synonym">Litopenaeus vannamei</name>
    <dbReference type="NCBI Taxonomy" id="6689"/>
    <lineage>
        <taxon>Eukaryota</taxon>
        <taxon>Metazoa</taxon>
        <taxon>Ecdysozoa</taxon>
        <taxon>Arthropoda</taxon>
        <taxon>Crustacea</taxon>
        <taxon>Multicrustacea</taxon>
        <taxon>Malacostraca</taxon>
        <taxon>Eumalacostraca</taxon>
        <taxon>Eucarida</taxon>
        <taxon>Decapoda</taxon>
        <taxon>Dendrobranchiata</taxon>
        <taxon>Penaeoidea</taxon>
        <taxon>Penaeidae</taxon>
        <taxon>Penaeus</taxon>
    </lineage>
</organism>
<reference evidence="2 3" key="2">
    <citation type="submission" date="2019-01" db="EMBL/GenBank/DDBJ databases">
        <title>The decoding of complex shrimp genome reveals the adaptation for benthos swimmer, frequently molting mechanism and breeding impact on genome.</title>
        <authorList>
            <person name="Sun Y."/>
            <person name="Gao Y."/>
            <person name="Yu Y."/>
        </authorList>
    </citation>
    <scope>NUCLEOTIDE SEQUENCE [LARGE SCALE GENOMIC DNA]</scope>
    <source>
        <tissue evidence="2">Muscle</tissue>
    </source>
</reference>
<comment type="caution">
    <text evidence="2">The sequence shown here is derived from an EMBL/GenBank/DDBJ whole genome shotgun (WGS) entry which is preliminary data.</text>
</comment>
<gene>
    <name evidence="2" type="ORF">C7M84_023275</name>
</gene>
<dbReference type="OrthoDB" id="9445499at2759"/>
<evidence type="ECO:0000313" key="2">
    <source>
        <dbReference type="EMBL" id="ROT83544.1"/>
    </source>
</evidence>
<feature type="transmembrane region" description="Helical" evidence="1">
    <location>
        <begin position="27"/>
        <end position="49"/>
    </location>
</feature>